<dbReference type="Proteomes" id="UP000607653">
    <property type="component" value="Unassembled WGS sequence"/>
</dbReference>
<feature type="compositionally biased region" description="Basic and acidic residues" evidence="1">
    <location>
        <begin position="31"/>
        <end position="40"/>
    </location>
</feature>
<evidence type="ECO:0000256" key="1">
    <source>
        <dbReference type="SAM" id="MobiDB-lite"/>
    </source>
</evidence>
<dbReference type="AlphaFoldDB" id="A0A822YZM2"/>
<reference evidence="2 3" key="1">
    <citation type="journal article" date="2020" name="Mol. Biol. Evol.">
        <title>Distinct Expression and Methylation Patterns for Genes with Different Fates following a Single Whole-Genome Duplication in Flowering Plants.</title>
        <authorList>
            <person name="Shi T."/>
            <person name="Rahmani R.S."/>
            <person name="Gugger P.F."/>
            <person name="Wang M."/>
            <person name="Li H."/>
            <person name="Zhang Y."/>
            <person name="Li Z."/>
            <person name="Wang Q."/>
            <person name="Van de Peer Y."/>
            <person name="Marchal K."/>
            <person name="Chen J."/>
        </authorList>
    </citation>
    <scope>NUCLEOTIDE SEQUENCE [LARGE SCALE GENOMIC DNA]</scope>
    <source>
        <tissue evidence="2">Leaf</tissue>
    </source>
</reference>
<gene>
    <name evidence="2" type="ORF">HUJ06_006846</name>
</gene>
<proteinExistence type="predicted"/>
<evidence type="ECO:0000313" key="3">
    <source>
        <dbReference type="Proteomes" id="UP000607653"/>
    </source>
</evidence>
<protein>
    <submittedName>
        <fullName evidence="2">Uncharacterized protein</fullName>
    </submittedName>
</protein>
<accession>A0A822YZM2</accession>
<name>A0A822YZM2_NELNU</name>
<dbReference type="EMBL" id="DUZY01000004">
    <property type="protein sequence ID" value="DAD36206.1"/>
    <property type="molecule type" value="Genomic_DNA"/>
</dbReference>
<comment type="caution">
    <text evidence="2">The sequence shown here is derived from an EMBL/GenBank/DDBJ whole genome shotgun (WGS) entry which is preliminary data.</text>
</comment>
<evidence type="ECO:0000313" key="2">
    <source>
        <dbReference type="EMBL" id="DAD36206.1"/>
    </source>
</evidence>
<sequence length="68" mass="7773">MIFISTSSEAWMWAARGTKNRGGGDGEEIERDQMREKDRKNERRKISPLLVVVAAATVRSCDKLFFLL</sequence>
<keyword evidence="3" id="KW-1185">Reference proteome</keyword>
<feature type="region of interest" description="Disordered" evidence="1">
    <location>
        <begin position="15"/>
        <end position="40"/>
    </location>
</feature>
<organism evidence="2 3">
    <name type="scientific">Nelumbo nucifera</name>
    <name type="common">Sacred lotus</name>
    <dbReference type="NCBI Taxonomy" id="4432"/>
    <lineage>
        <taxon>Eukaryota</taxon>
        <taxon>Viridiplantae</taxon>
        <taxon>Streptophyta</taxon>
        <taxon>Embryophyta</taxon>
        <taxon>Tracheophyta</taxon>
        <taxon>Spermatophyta</taxon>
        <taxon>Magnoliopsida</taxon>
        <taxon>Proteales</taxon>
        <taxon>Nelumbonaceae</taxon>
        <taxon>Nelumbo</taxon>
    </lineage>
</organism>